<keyword evidence="2" id="KW-1185">Reference proteome</keyword>
<keyword evidence="1" id="KW-0406">Ion transport</keyword>
<protein>
    <submittedName>
        <fullName evidence="3">Chromosome segregation protein ScpA</fullName>
    </submittedName>
</protein>
<evidence type="ECO:0000256" key="1">
    <source>
        <dbReference type="ARBA" id="ARBA00023065"/>
    </source>
</evidence>
<organism evidence="2 3">
    <name type="scientific">Angiostrongylus cantonensis</name>
    <name type="common">Rat lungworm</name>
    <dbReference type="NCBI Taxonomy" id="6313"/>
    <lineage>
        <taxon>Eukaryota</taxon>
        <taxon>Metazoa</taxon>
        <taxon>Ecdysozoa</taxon>
        <taxon>Nematoda</taxon>
        <taxon>Chromadorea</taxon>
        <taxon>Rhabditida</taxon>
        <taxon>Rhabditina</taxon>
        <taxon>Rhabditomorpha</taxon>
        <taxon>Strongyloidea</taxon>
        <taxon>Metastrongylidae</taxon>
        <taxon>Angiostrongylus</taxon>
    </lineage>
</organism>
<sequence>VKSLLLVKDLALIDKKNNIPVKAVAEFNERQLRIIREDMPLPELLDEFKEGNYHLAMVRQVKQETNSSTGDEDPIELTGYYCKFLNAVRIMRWMVTLEDILEEILQSEILDESDSVVDNVHRRYRRRVIQIQDVYCGEGRSDLLSLNMLEVVSGWLVDRYTIFSNQYFEKQAREKMIQKNIRHNQMSFDVGPWASFGEILLEKLSGSIRVRQGEFHLFSHEILGLLLPLQ</sequence>
<dbReference type="GO" id="GO:0022857">
    <property type="term" value="F:transmembrane transporter activity"/>
    <property type="evidence" value="ECO:0007669"/>
    <property type="project" value="TreeGrafter"/>
</dbReference>
<dbReference type="PANTHER" id="PTHR12064:SF94">
    <property type="entry name" value="UNEXTENDED PROTEIN"/>
    <property type="match status" value="1"/>
</dbReference>
<dbReference type="PANTHER" id="PTHR12064">
    <property type="entry name" value="METAL TRANSPORTER CNNM"/>
    <property type="match status" value="1"/>
</dbReference>
<accession>A0A0K0D668</accession>
<keyword evidence="1" id="KW-0813">Transport</keyword>
<dbReference type="STRING" id="6313.A0A0K0D668"/>
<dbReference type="GO" id="GO:0005886">
    <property type="term" value="C:plasma membrane"/>
    <property type="evidence" value="ECO:0007669"/>
    <property type="project" value="TreeGrafter"/>
</dbReference>
<evidence type="ECO:0000313" key="2">
    <source>
        <dbReference type="Proteomes" id="UP000035642"/>
    </source>
</evidence>
<reference evidence="3" key="2">
    <citation type="submission" date="2017-02" db="UniProtKB">
        <authorList>
            <consortium name="WormBaseParasite"/>
        </authorList>
    </citation>
    <scope>IDENTIFICATION</scope>
</reference>
<dbReference type="InterPro" id="IPR046342">
    <property type="entry name" value="CBS_dom_sf"/>
</dbReference>
<evidence type="ECO:0000313" key="3">
    <source>
        <dbReference type="WBParaSite" id="ACAC_0000556301-mRNA-1"/>
    </source>
</evidence>
<name>A0A0K0D668_ANGCA</name>
<dbReference type="GO" id="GO:0010960">
    <property type="term" value="P:magnesium ion homeostasis"/>
    <property type="evidence" value="ECO:0007669"/>
    <property type="project" value="InterPro"/>
</dbReference>
<dbReference type="GO" id="GO:0006811">
    <property type="term" value="P:monoatomic ion transport"/>
    <property type="evidence" value="ECO:0007669"/>
    <property type="project" value="UniProtKB-KW"/>
</dbReference>
<dbReference type="Proteomes" id="UP000035642">
    <property type="component" value="Unassembled WGS sequence"/>
</dbReference>
<dbReference type="Gene3D" id="3.10.580.10">
    <property type="entry name" value="CBS-domain"/>
    <property type="match status" value="1"/>
</dbReference>
<dbReference type="InterPro" id="IPR045095">
    <property type="entry name" value="ACDP"/>
</dbReference>
<dbReference type="AlphaFoldDB" id="A0A0K0D668"/>
<reference evidence="2" key="1">
    <citation type="submission" date="2012-09" db="EMBL/GenBank/DDBJ databases">
        <authorList>
            <person name="Martin A.A."/>
        </authorList>
    </citation>
    <scope>NUCLEOTIDE SEQUENCE</scope>
</reference>
<proteinExistence type="predicted"/>
<dbReference type="WBParaSite" id="ACAC_0000556301-mRNA-1">
    <property type="protein sequence ID" value="ACAC_0000556301-mRNA-1"/>
    <property type="gene ID" value="ACAC_0000556301"/>
</dbReference>